<organism evidence="2">
    <name type="scientific">mine drainage metagenome</name>
    <dbReference type="NCBI Taxonomy" id="410659"/>
    <lineage>
        <taxon>unclassified sequences</taxon>
        <taxon>metagenomes</taxon>
        <taxon>ecological metagenomes</taxon>
    </lineage>
</organism>
<sequence>MAKISFVCPLFNKAPYLEGVVAAMARQALGHERQFIFIDDGSVDGSLDIVKALTQGWDNCLYRYQENTGPSGSTNAGFALADGDYVKLVGSDDILAPFATDLLLRGLEETGAVAIYSHQHYYNRLEEVVFDPAQTGRPARRAEDGLALVIGRTISGTSQTLFSMPAVRAAGGCDRRVFAEDFSLALRLALQGPIATLDAVTAFGPAGEGERIMVARKHQVFHDYNLAMALFLADHPELPDRYARLALRRAAGRAEKWVRREGGGEAAAWPYQALRLRGYLPFGNPAALLPATLKAFEVGPIARQRSIIRPSQA</sequence>
<gene>
    <name evidence="2" type="primary">epsH_4</name>
    <name evidence="2" type="ORF">GALL_116930</name>
</gene>
<keyword evidence="2" id="KW-0328">Glycosyltransferase</keyword>
<dbReference type="PANTHER" id="PTHR43685">
    <property type="entry name" value="GLYCOSYLTRANSFERASE"/>
    <property type="match status" value="1"/>
</dbReference>
<dbReference type="InterPro" id="IPR050834">
    <property type="entry name" value="Glycosyltransf_2"/>
</dbReference>
<dbReference type="GO" id="GO:0044010">
    <property type="term" value="P:single-species biofilm formation"/>
    <property type="evidence" value="ECO:0007669"/>
    <property type="project" value="TreeGrafter"/>
</dbReference>
<evidence type="ECO:0000259" key="1">
    <source>
        <dbReference type="Pfam" id="PF00535"/>
    </source>
</evidence>
<evidence type="ECO:0000313" key="2">
    <source>
        <dbReference type="EMBL" id="OIR06220.1"/>
    </source>
</evidence>
<keyword evidence="2" id="KW-0808">Transferase</keyword>
<name>A0A1J5SX98_9ZZZZ</name>
<dbReference type="EC" id="2.4.-.-" evidence="2"/>
<accession>A0A1J5SX98</accession>
<dbReference type="PANTHER" id="PTHR43685:SF2">
    <property type="entry name" value="GLYCOSYLTRANSFERASE 2-LIKE DOMAIN-CONTAINING PROTEIN"/>
    <property type="match status" value="1"/>
</dbReference>
<dbReference type="Pfam" id="PF00535">
    <property type="entry name" value="Glycos_transf_2"/>
    <property type="match status" value="1"/>
</dbReference>
<dbReference type="SUPFAM" id="SSF53448">
    <property type="entry name" value="Nucleotide-diphospho-sugar transferases"/>
    <property type="match status" value="1"/>
</dbReference>
<dbReference type="GO" id="GO:0016757">
    <property type="term" value="F:glycosyltransferase activity"/>
    <property type="evidence" value="ECO:0007669"/>
    <property type="project" value="UniProtKB-KW"/>
</dbReference>
<reference evidence="2" key="1">
    <citation type="submission" date="2016-10" db="EMBL/GenBank/DDBJ databases">
        <title>Sequence of Gallionella enrichment culture.</title>
        <authorList>
            <person name="Poehlein A."/>
            <person name="Muehling M."/>
            <person name="Daniel R."/>
        </authorList>
    </citation>
    <scope>NUCLEOTIDE SEQUENCE</scope>
</reference>
<dbReference type="InterPro" id="IPR001173">
    <property type="entry name" value="Glyco_trans_2-like"/>
</dbReference>
<dbReference type="CDD" id="cd00761">
    <property type="entry name" value="Glyco_tranf_GTA_type"/>
    <property type="match status" value="1"/>
</dbReference>
<comment type="caution">
    <text evidence="2">The sequence shown here is derived from an EMBL/GenBank/DDBJ whole genome shotgun (WGS) entry which is preliminary data.</text>
</comment>
<dbReference type="EMBL" id="MLJW01000045">
    <property type="protein sequence ID" value="OIR06220.1"/>
    <property type="molecule type" value="Genomic_DNA"/>
</dbReference>
<dbReference type="Gene3D" id="3.90.550.10">
    <property type="entry name" value="Spore Coat Polysaccharide Biosynthesis Protein SpsA, Chain A"/>
    <property type="match status" value="1"/>
</dbReference>
<feature type="domain" description="Glycosyltransferase 2-like" evidence="1">
    <location>
        <begin position="5"/>
        <end position="122"/>
    </location>
</feature>
<dbReference type="AlphaFoldDB" id="A0A1J5SX98"/>
<protein>
    <submittedName>
        <fullName evidence="2">Putative glycosyltransferase EpsH</fullName>
        <ecNumber evidence="2">2.4.-.-</ecNumber>
    </submittedName>
</protein>
<dbReference type="InterPro" id="IPR029044">
    <property type="entry name" value="Nucleotide-diphossugar_trans"/>
</dbReference>
<proteinExistence type="predicted"/>